<evidence type="ECO:0000313" key="3">
    <source>
        <dbReference type="EMBL" id="KAH0919193.1"/>
    </source>
</evidence>
<dbReference type="EMBL" id="JAGKQM010000007">
    <property type="protein sequence ID" value="KAH0919193.1"/>
    <property type="molecule type" value="Genomic_DNA"/>
</dbReference>
<dbReference type="InterPro" id="IPR013083">
    <property type="entry name" value="Znf_RING/FYVE/PHD"/>
</dbReference>
<keyword evidence="1" id="KW-0863">Zinc-finger</keyword>
<evidence type="ECO:0000256" key="1">
    <source>
        <dbReference type="PROSITE-ProRule" id="PRU00175"/>
    </source>
</evidence>
<keyword evidence="1" id="KW-0862">Zinc</keyword>
<dbReference type="SUPFAM" id="SSF57850">
    <property type="entry name" value="RING/U-box"/>
    <property type="match status" value="1"/>
</dbReference>
<keyword evidence="4" id="KW-1185">Reference proteome</keyword>
<dbReference type="PROSITE" id="PS50089">
    <property type="entry name" value="ZF_RING_2"/>
    <property type="match status" value="1"/>
</dbReference>
<feature type="domain" description="RING-type" evidence="2">
    <location>
        <begin position="84"/>
        <end position="126"/>
    </location>
</feature>
<sequence>MRIPLTQYTGRGQGRGSKAGLSKSFLGLIRGFFIGREDSNLLNQIFDYIVSNFCFKDLNAINRCVPLAPPVTEILDCYRSLESCSLCEKEYPKEGEIVRKTRCNHIFHGTCISRYLLRIPHCPFCTTHLPPVDIRTLLFS</sequence>
<organism evidence="3 4">
    <name type="scientific">Brassica napus</name>
    <name type="common">Rape</name>
    <dbReference type="NCBI Taxonomy" id="3708"/>
    <lineage>
        <taxon>Eukaryota</taxon>
        <taxon>Viridiplantae</taxon>
        <taxon>Streptophyta</taxon>
        <taxon>Embryophyta</taxon>
        <taxon>Tracheophyta</taxon>
        <taxon>Spermatophyta</taxon>
        <taxon>Magnoliopsida</taxon>
        <taxon>eudicotyledons</taxon>
        <taxon>Gunneridae</taxon>
        <taxon>Pentapetalae</taxon>
        <taxon>rosids</taxon>
        <taxon>malvids</taxon>
        <taxon>Brassicales</taxon>
        <taxon>Brassicaceae</taxon>
        <taxon>Brassiceae</taxon>
        <taxon>Brassica</taxon>
    </lineage>
</organism>
<keyword evidence="1" id="KW-0479">Metal-binding</keyword>
<accession>A0ABQ8CRG7</accession>
<dbReference type="InterPro" id="IPR001841">
    <property type="entry name" value="Znf_RING"/>
</dbReference>
<protein>
    <recommendedName>
        <fullName evidence="2">RING-type domain-containing protein</fullName>
    </recommendedName>
</protein>
<gene>
    <name evidence="3" type="ORF">HID58_026853</name>
</gene>
<proteinExistence type="predicted"/>
<evidence type="ECO:0000259" key="2">
    <source>
        <dbReference type="PROSITE" id="PS50089"/>
    </source>
</evidence>
<dbReference type="SMART" id="SM00184">
    <property type="entry name" value="RING"/>
    <property type="match status" value="1"/>
</dbReference>
<comment type="caution">
    <text evidence="3">The sequence shown here is derived from an EMBL/GenBank/DDBJ whole genome shotgun (WGS) entry which is preliminary data.</text>
</comment>
<dbReference type="Pfam" id="PF13639">
    <property type="entry name" value="zf-RING_2"/>
    <property type="match status" value="1"/>
</dbReference>
<reference evidence="3 4" key="1">
    <citation type="submission" date="2021-05" db="EMBL/GenBank/DDBJ databases">
        <title>Genome Assembly of Synthetic Allotetraploid Brassica napus Reveals Homoeologous Exchanges between Subgenomes.</title>
        <authorList>
            <person name="Davis J.T."/>
        </authorList>
    </citation>
    <scope>NUCLEOTIDE SEQUENCE [LARGE SCALE GENOMIC DNA]</scope>
    <source>
        <strain evidence="4">cv. Da-Ae</strain>
        <tissue evidence="3">Seedling</tissue>
    </source>
</reference>
<name>A0ABQ8CRG7_BRANA</name>
<dbReference type="Proteomes" id="UP000824890">
    <property type="component" value="Unassembled WGS sequence"/>
</dbReference>
<dbReference type="Gene3D" id="3.30.40.10">
    <property type="entry name" value="Zinc/RING finger domain, C3HC4 (zinc finger)"/>
    <property type="match status" value="1"/>
</dbReference>
<evidence type="ECO:0000313" key="4">
    <source>
        <dbReference type="Proteomes" id="UP000824890"/>
    </source>
</evidence>